<accession>A0A919W943</accession>
<protein>
    <submittedName>
        <fullName evidence="1">Uncharacterized protein</fullName>
    </submittedName>
</protein>
<dbReference type="AlphaFoldDB" id="A0A919W943"/>
<sequence>MPSRRKPVIFMAVLSALVLFVAAGSIAYFAGVFDEKSRFTAAPAGCAPVEPALPRLGTGFKAVAGEGSGCKVVRADSETHTVLLINYKVASSPAEAGTLLRKAATGMAAEVSGLGDEAYRQGELTAFRISNLMVLCVVITDSTGYASTGTTEPQVKVFEADLASRLAE</sequence>
<name>A0A919W943_9ACTN</name>
<reference evidence="1 2" key="1">
    <citation type="submission" date="2021-03" db="EMBL/GenBank/DDBJ databases">
        <title>Whole genome shotgun sequence of Actinoplanes toevensis NBRC 105298.</title>
        <authorList>
            <person name="Komaki H."/>
            <person name="Tamura T."/>
        </authorList>
    </citation>
    <scope>NUCLEOTIDE SEQUENCE [LARGE SCALE GENOMIC DNA]</scope>
    <source>
        <strain evidence="1 2">NBRC 105298</strain>
    </source>
</reference>
<dbReference type="Proteomes" id="UP000677082">
    <property type="component" value="Unassembled WGS sequence"/>
</dbReference>
<keyword evidence="2" id="KW-1185">Reference proteome</keyword>
<comment type="caution">
    <text evidence="1">The sequence shown here is derived from an EMBL/GenBank/DDBJ whole genome shotgun (WGS) entry which is preliminary data.</text>
</comment>
<organism evidence="1 2">
    <name type="scientific">Paractinoplanes toevensis</name>
    <dbReference type="NCBI Taxonomy" id="571911"/>
    <lineage>
        <taxon>Bacteria</taxon>
        <taxon>Bacillati</taxon>
        <taxon>Actinomycetota</taxon>
        <taxon>Actinomycetes</taxon>
        <taxon>Micromonosporales</taxon>
        <taxon>Micromonosporaceae</taxon>
        <taxon>Paractinoplanes</taxon>
    </lineage>
</organism>
<proteinExistence type="predicted"/>
<evidence type="ECO:0000313" key="1">
    <source>
        <dbReference type="EMBL" id="GIM95898.1"/>
    </source>
</evidence>
<dbReference type="RefSeq" id="WP_213011590.1">
    <property type="nucleotide sequence ID" value="NZ_BOQN01000102.1"/>
</dbReference>
<evidence type="ECO:0000313" key="2">
    <source>
        <dbReference type="Proteomes" id="UP000677082"/>
    </source>
</evidence>
<dbReference type="EMBL" id="BOQN01000102">
    <property type="protein sequence ID" value="GIM95898.1"/>
    <property type="molecule type" value="Genomic_DNA"/>
</dbReference>
<gene>
    <name evidence="1" type="ORF">Ato02nite_076910</name>
</gene>